<proteinExistence type="predicted"/>
<sequence>VYNGTYYQTNNNFSEYNTVYHWSVNVTDGLVWTNETYYFTTKPVVEEWVTLDTWEITLENTTQVYILDTWEITLENTTQEYILDTWEITLSNTSYDAVTITRVSYSPTNIRVNDTSYVNILFNITTGWTAINQSSLLFAHTVNQTMAGYGLNFTYRILKDSVEVRSDNRDEGYWYEIFNASGTGEIGYPGEWGAHDNTSVKFIYVDSGSNWTTMRFDGTTTLVPHMFSNIWYIDRTDLQDEIKTDQLFDIYGNFAYKAKFNMTDTDFYSDPQYNNSLYQFYYNANDTGTPGKPLKIYLYNSSYTSGKPAKSDYCVLLKDHLDDDVADYSIRNSSYWGLNFSTNDAGYVGALKLTEEFGFIFIGKAGDISNKYDLAFCDSNVSDRDFNNSDFTEYSSDGGNNWAIQNGTIDCHLKFAKLDNSSRIEYKVYANDTSGNEAWSTVYTDLIDIVNVPPNPADILTQNGTITQYNTYDIINITYNWIGDPNQETCWVNTT</sequence>
<organism evidence="1">
    <name type="scientific">marine sediment metagenome</name>
    <dbReference type="NCBI Taxonomy" id="412755"/>
    <lineage>
        <taxon>unclassified sequences</taxon>
        <taxon>metagenomes</taxon>
        <taxon>ecological metagenomes</taxon>
    </lineage>
</organism>
<protein>
    <submittedName>
        <fullName evidence="1">Uncharacterized protein</fullName>
    </submittedName>
</protein>
<accession>X0YPE7</accession>
<feature type="non-terminal residue" evidence="1">
    <location>
        <position position="1"/>
    </location>
</feature>
<dbReference type="AlphaFoldDB" id="X0YPE7"/>
<name>X0YPE7_9ZZZZ</name>
<reference evidence="1" key="1">
    <citation type="journal article" date="2014" name="Front. Microbiol.">
        <title>High frequency of phylogenetically diverse reductive dehalogenase-homologous genes in deep subseafloor sedimentary metagenomes.</title>
        <authorList>
            <person name="Kawai M."/>
            <person name="Futagami T."/>
            <person name="Toyoda A."/>
            <person name="Takaki Y."/>
            <person name="Nishi S."/>
            <person name="Hori S."/>
            <person name="Arai W."/>
            <person name="Tsubouchi T."/>
            <person name="Morono Y."/>
            <person name="Uchiyama I."/>
            <person name="Ito T."/>
            <person name="Fujiyama A."/>
            <person name="Inagaki F."/>
            <person name="Takami H."/>
        </authorList>
    </citation>
    <scope>NUCLEOTIDE SEQUENCE</scope>
    <source>
        <strain evidence="1">Expedition CK06-06</strain>
    </source>
</reference>
<gene>
    <name evidence="1" type="ORF">S01H4_06933</name>
</gene>
<comment type="caution">
    <text evidence="1">The sequence shown here is derived from an EMBL/GenBank/DDBJ whole genome shotgun (WGS) entry which is preliminary data.</text>
</comment>
<evidence type="ECO:0000313" key="1">
    <source>
        <dbReference type="EMBL" id="GAG58060.1"/>
    </source>
</evidence>
<feature type="non-terminal residue" evidence="1">
    <location>
        <position position="495"/>
    </location>
</feature>
<dbReference type="EMBL" id="BART01002206">
    <property type="protein sequence ID" value="GAG58060.1"/>
    <property type="molecule type" value="Genomic_DNA"/>
</dbReference>